<dbReference type="FunFam" id="1.50.10.10:FF:000028">
    <property type="entry name" value="Alpha-L-fucosidase 2"/>
    <property type="match status" value="1"/>
</dbReference>
<dbReference type="PANTHER" id="PTHR31084">
    <property type="entry name" value="ALPHA-L-FUCOSIDASE 2"/>
    <property type="match status" value="1"/>
</dbReference>
<dbReference type="InterPro" id="IPR016518">
    <property type="entry name" value="Alpha-L-fucosidase"/>
</dbReference>
<dbReference type="RefSeq" id="WP_115565455.1">
    <property type="nucleotide sequence ID" value="NZ_QRGR01000009.1"/>
</dbReference>
<evidence type="ECO:0000313" key="6">
    <source>
        <dbReference type="Proteomes" id="UP000256708"/>
    </source>
</evidence>
<dbReference type="Gene3D" id="2.70.98.50">
    <property type="entry name" value="putative glycoside hydrolase family protein from bacillus halodurans"/>
    <property type="match status" value="1"/>
</dbReference>
<accession>A0A3D8LDQ9</accession>
<feature type="chain" id="PRO_5017760489" evidence="1">
    <location>
        <begin position="24"/>
        <end position="827"/>
    </location>
</feature>
<dbReference type="Pfam" id="PF22124">
    <property type="entry name" value="Glyco_hydro_95_cat"/>
    <property type="match status" value="1"/>
</dbReference>
<dbReference type="InterPro" id="IPR013780">
    <property type="entry name" value="Glyco_hydro_b"/>
</dbReference>
<dbReference type="SUPFAM" id="SSF48208">
    <property type="entry name" value="Six-hairpin glycosidases"/>
    <property type="match status" value="1"/>
</dbReference>
<feature type="signal peptide" evidence="1">
    <location>
        <begin position="1"/>
        <end position="23"/>
    </location>
</feature>
<evidence type="ECO:0000313" key="5">
    <source>
        <dbReference type="EMBL" id="RDV15436.1"/>
    </source>
</evidence>
<dbReference type="InterPro" id="IPR054363">
    <property type="entry name" value="GH95_cat"/>
</dbReference>
<dbReference type="Pfam" id="PF21307">
    <property type="entry name" value="Glyco_hydro_95_C"/>
    <property type="match status" value="1"/>
</dbReference>
<reference evidence="6" key="1">
    <citation type="submission" date="2018-08" db="EMBL/GenBank/DDBJ databases">
        <authorList>
            <person name="Liu Z.-W."/>
            <person name="Du Z.-J."/>
        </authorList>
    </citation>
    <scope>NUCLEOTIDE SEQUENCE [LARGE SCALE GENOMIC DNA]</scope>
    <source>
        <strain evidence="6">H4X</strain>
    </source>
</reference>
<dbReference type="InterPro" id="IPR008928">
    <property type="entry name" value="6-hairpin_glycosidase_sf"/>
</dbReference>
<dbReference type="InterPro" id="IPR012341">
    <property type="entry name" value="6hp_glycosidase-like_sf"/>
</dbReference>
<feature type="domain" description="Alpha fucosidase A-like C-terminal" evidence="3">
    <location>
        <begin position="703"/>
        <end position="778"/>
    </location>
</feature>
<keyword evidence="1" id="KW-0732">Signal</keyword>
<dbReference type="Gene3D" id="1.50.10.10">
    <property type="match status" value="1"/>
</dbReference>
<feature type="domain" description="Glycosyl hydrolase family 95 N-terminal" evidence="2">
    <location>
        <begin position="33"/>
        <end position="273"/>
    </location>
</feature>
<dbReference type="Proteomes" id="UP000256708">
    <property type="component" value="Unassembled WGS sequence"/>
</dbReference>
<organism evidence="5 6">
    <name type="scientific">Pontibacter diazotrophicus</name>
    <dbReference type="NCBI Taxonomy" id="1400979"/>
    <lineage>
        <taxon>Bacteria</taxon>
        <taxon>Pseudomonadati</taxon>
        <taxon>Bacteroidota</taxon>
        <taxon>Cytophagia</taxon>
        <taxon>Cytophagales</taxon>
        <taxon>Hymenobacteraceae</taxon>
        <taxon>Pontibacter</taxon>
    </lineage>
</organism>
<dbReference type="GO" id="GO:0005975">
    <property type="term" value="P:carbohydrate metabolic process"/>
    <property type="evidence" value="ECO:0007669"/>
    <property type="project" value="InterPro"/>
</dbReference>
<keyword evidence="5" id="KW-0378">Hydrolase</keyword>
<dbReference type="EMBL" id="QRGR01000009">
    <property type="protein sequence ID" value="RDV15436.1"/>
    <property type="molecule type" value="Genomic_DNA"/>
</dbReference>
<dbReference type="PIRSF" id="PIRSF007663">
    <property type="entry name" value="UCP007663"/>
    <property type="match status" value="1"/>
</dbReference>
<dbReference type="InterPro" id="IPR049053">
    <property type="entry name" value="AFCA-like_C"/>
</dbReference>
<sequence>MYKFNRLYLVAFMWWLLCSNVFAQSVQAPALKLWYTKPADNWNEALPLGNGRIGAMVFGNPEREQLQLNEETVWAGEPGNNTNTALNSALPEIRRLVFEGKHKEAQALALEKVPRHAPADNNYGMPYQPVGDLFLTFPHHDTAQDYYRDLNIEQAVASVSYKVDGVTFKREMFTSFPDEVIVVRLTADRPKSITCTLSMNSPHKQYTVAAAQNKLVLAGVSGDVDNKKGKVKFQAQVQPVVEGGNVSATDTSLQITGADAVTIYISMGTNFRSYKDISDNEAEKAAKYLSGASRKKYEKAKEAHIKSYRKYFDRVSLDLGVTEAEQQPTDVRLAAFANGNDPHLAALYFQFGRYLLISSSQPGTQPANLQGIWNDKVSPPWDSKYTVNINTEMNYWPAEVTNLPEMHEPLFALLKDLAETGKESARTMYKARGWNMHHNTDIWRMTGPIDGAFYGLWPMGGAWLTQHIWQHYLFTGDKKFLKEMYPVLKGAALFYVDVLQEEPSSKWLVVAPSMSPENAHQSGVSIAAGTTMDNQLVFDVFSNIIRAAEVLGTDKAFADTVKAKRDRLPPMQIGQHNQLQEWMHDWDRTGDKHRHVSHLYGLYPSNQVSPFSNPALFAAARNSLVYRGDRSTGWSMGWKVNLWARLLDGNRAYKLIQDQLTPAGSEASGEGGGTYPNLFDAHPPFQIDGNFGCTSGMAEMLVQSHDGAIHLLPALPDAWQSGEVKGLVARGGFVLDMSWENGKVKTLTVHSNLGGNCRIRTSSPLTLAGKGELKQAQGENENPFYRAAAVKEPLVSAKADLQKSDIPKVIEVDLTTKKGKVYQLQMR</sequence>
<name>A0A3D8LDQ9_9BACT</name>
<dbReference type="GO" id="GO:0004560">
    <property type="term" value="F:alpha-L-fucosidase activity"/>
    <property type="evidence" value="ECO:0007669"/>
    <property type="project" value="InterPro"/>
</dbReference>
<evidence type="ECO:0000259" key="4">
    <source>
        <dbReference type="Pfam" id="PF22124"/>
    </source>
</evidence>
<dbReference type="OrthoDB" id="9802600at2"/>
<gene>
    <name evidence="5" type="ORF">DXT99_09580</name>
</gene>
<evidence type="ECO:0000259" key="2">
    <source>
        <dbReference type="Pfam" id="PF14498"/>
    </source>
</evidence>
<feature type="domain" description="Glycosyl hydrolase family 95 catalytic" evidence="4">
    <location>
        <begin position="296"/>
        <end position="701"/>
    </location>
</feature>
<proteinExistence type="predicted"/>
<comment type="caution">
    <text evidence="5">The sequence shown here is derived from an EMBL/GenBank/DDBJ whole genome shotgun (WGS) entry which is preliminary data.</text>
</comment>
<dbReference type="InterPro" id="IPR027414">
    <property type="entry name" value="GH95_N_dom"/>
</dbReference>
<dbReference type="PANTHER" id="PTHR31084:SF0">
    <property type="entry name" value="ALPHA-L-FUCOSIDASE 2"/>
    <property type="match status" value="1"/>
</dbReference>
<evidence type="ECO:0000259" key="3">
    <source>
        <dbReference type="Pfam" id="PF21307"/>
    </source>
</evidence>
<dbReference type="Pfam" id="PF14498">
    <property type="entry name" value="Glyco_hyd_65N_2"/>
    <property type="match status" value="1"/>
</dbReference>
<keyword evidence="6" id="KW-1185">Reference proteome</keyword>
<evidence type="ECO:0000256" key="1">
    <source>
        <dbReference type="SAM" id="SignalP"/>
    </source>
</evidence>
<protein>
    <submittedName>
        <fullName evidence="5">Glycoside hydrolase family 95 protein</fullName>
    </submittedName>
</protein>
<dbReference type="AlphaFoldDB" id="A0A3D8LDQ9"/>
<dbReference type="Gene3D" id="2.60.40.1180">
    <property type="entry name" value="Golgi alpha-mannosidase II"/>
    <property type="match status" value="1"/>
</dbReference>